<accession>A0A0M3HZ20</accession>
<reference evidence="3" key="1">
    <citation type="submission" date="2017-02" db="UniProtKB">
        <authorList>
            <consortium name="WormBaseParasite"/>
        </authorList>
    </citation>
    <scope>IDENTIFICATION</scope>
</reference>
<dbReference type="InterPro" id="IPR036465">
    <property type="entry name" value="vWFA_dom_sf"/>
</dbReference>
<dbReference type="AlphaFoldDB" id="A0A0M3HZ20"/>
<dbReference type="SMART" id="SM00327">
    <property type="entry name" value="VWA"/>
    <property type="match status" value="1"/>
</dbReference>
<dbReference type="PROSITE" id="PS50234">
    <property type="entry name" value="VWFA"/>
    <property type="match status" value="1"/>
</dbReference>
<dbReference type="Proteomes" id="UP000036681">
    <property type="component" value="Unplaced"/>
</dbReference>
<dbReference type="InterPro" id="IPR050525">
    <property type="entry name" value="ECM_Assembly_Org"/>
</dbReference>
<dbReference type="PRINTS" id="PR00453">
    <property type="entry name" value="VWFADOMAIN"/>
</dbReference>
<evidence type="ECO:0000259" key="1">
    <source>
        <dbReference type="PROSITE" id="PS50234"/>
    </source>
</evidence>
<proteinExistence type="predicted"/>
<dbReference type="SUPFAM" id="SSF53300">
    <property type="entry name" value="vWA-like"/>
    <property type="match status" value="1"/>
</dbReference>
<dbReference type="WBParaSite" id="ALUE_0000885901-mRNA-1">
    <property type="protein sequence ID" value="ALUE_0000885901-mRNA-1"/>
    <property type="gene ID" value="ALUE_0000885901"/>
</dbReference>
<dbReference type="Pfam" id="PF00092">
    <property type="entry name" value="VWA"/>
    <property type="match status" value="1"/>
</dbReference>
<dbReference type="InterPro" id="IPR002035">
    <property type="entry name" value="VWF_A"/>
</dbReference>
<feature type="domain" description="VWFA" evidence="1">
    <location>
        <begin position="29"/>
        <end position="171"/>
    </location>
</feature>
<dbReference type="PANTHER" id="PTHR24020:SF84">
    <property type="entry name" value="VWFA DOMAIN-CONTAINING PROTEIN"/>
    <property type="match status" value="1"/>
</dbReference>
<sequence length="171" mass="19135">MNIIFLPSYLTPIDLFVSDRKVDNRCLLDIVIVLDASGSLQTRFQRQLELTIQLVDRLIIGPENARVAVIKYAGRRKSKLAIPFNKYTDKESLQVALKNIGFIGGTTYTNEALLKADEVLSGADGRRSQASPIIVVFTDGFSHDDPASGDCWRRITSILSEEDHAIRERIN</sequence>
<organism evidence="2 3">
    <name type="scientific">Ascaris lumbricoides</name>
    <name type="common">Giant roundworm</name>
    <dbReference type="NCBI Taxonomy" id="6252"/>
    <lineage>
        <taxon>Eukaryota</taxon>
        <taxon>Metazoa</taxon>
        <taxon>Ecdysozoa</taxon>
        <taxon>Nematoda</taxon>
        <taxon>Chromadorea</taxon>
        <taxon>Rhabditida</taxon>
        <taxon>Spirurina</taxon>
        <taxon>Ascaridomorpha</taxon>
        <taxon>Ascaridoidea</taxon>
        <taxon>Ascarididae</taxon>
        <taxon>Ascaris</taxon>
    </lineage>
</organism>
<dbReference type="PANTHER" id="PTHR24020">
    <property type="entry name" value="COLLAGEN ALPHA"/>
    <property type="match status" value="1"/>
</dbReference>
<dbReference type="Gene3D" id="3.40.50.410">
    <property type="entry name" value="von Willebrand factor, type A domain"/>
    <property type="match status" value="1"/>
</dbReference>
<evidence type="ECO:0000313" key="2">
    <source>
        <dbReference type="Proteomes" id="UP000036681"/>
    </source>
</evidence>
<name>A0A0M3HZ20_ASCLU</name>
<evidence type="ECO:0000313" key="3">
    <source>
        <dbReference type="WBParaSite" id="ALUE_0000885901-mRNA-1"/>
    </source>
</evidence>
<protein>
    <submittedName>
        <fullName evidence="3">VWFA domain-containing protein</fullName>
    </submittedName>
</protein>
<keyword evidence="2" id="KW-1185">Reference proteome</keyword>